<dbReference type="RefSeq" id="WP_244681513.1">
    <property type="nucleotide sequence ID" value="NZ_JALIRM010000006.1"/>
</dbReference>
<dbReference type="Proteomes" id="UP001232343">
    <property type="component" value="Unassembled WGS sequence"/>
</dbReference>
<keyword evidence="1" id="KW-0812">Transmembrane</keyword>
<name>A0ABU0D3E1_9BACI</name>
<dbReference type="InterPro" id="IPR025436">
    <property type="entry name" value="DUF4179"/>
</dbReference>
<dbReference type="Pfam" id="PF18705">
    <property type="entry name" value="DUF5643"/>
    <property type="match status" value="1"/>
</dbReference>
<feature type="transmembrane region" description="Helical" evidence="1">
    <location>
        <begin position="48"/>
        <end position="66"/>
    </location>
</feature>
<evidence type="ECO:0008006" key="6">
    <source>
        <dbReference type="Google" id="ProtNLM"/>
    </source>
</evidence>
<dbReference type="Pfam" id="PF13786">
    <property type="entry name" value="DUF4179"/>
    <property type="match status" value="1"/>
</dbReference>
<gene>
    <name evidence="4" type="ORF">J2S14_001738</name>
</gene>
<evidence type="ECO:0000313" key="4">
    <source>
        <dbReference type="EMBL" id="MDQ0342924.1"/>
    </source>
</evidence>
<keyword evidence="1" id="KW-0472">Membrane</keyword>
<dbReference type="EMBL" id="JAUSUO010000003">
    <property type="protein sequence ID" value="MDQ0342924.1"/>
    <property type="molecule type" value="Genomic_DNA"/>
</dbReference>
<sequence length="439" mass="49885">MFEKEEKKLVDFKNKYDDAAIPVEALDAAIMAGFKKAKQKKKTNVKKWMITCAAAVIFLSGFFASIRISPAFASYIAAIPGMDRIVEMIVHDKGMLAAVENEYYQEIGISEEKNGVKLTIDGAIADENGIVLFYSLKSEKKYESMWIDKVDLKRLDGKELKQSSWSFGAPHTSEKNSTYQGMIEYFFKEPYEAREFQIDIAVGASGYSENFKIPFTLKNIKSVKHLAINKEAMVEGQKINFVDAKISPLRVGIRVKIDPNNTKKLLNFDDLRLLDEKGETWGKIQNGISGSRISENEEIVYLQSNYFNQPKELYLAFNKIQAIDKDEAYLVVDIEKEKIIKQPKGSQFNPLVTVSGDDIIFKMHTKEEFTYFMFGTPKDRDGKELISESGFSNFADNEDYQVYEHAINIKNLHSAKGPISLELSSYPSWITGSEKIKIK</sequence>
<protein>
    <recommendedName>
        <fullName evidence="6">DUF4179 domain-containing protein</fullName>
    </recommendedName>
</protein>
<dbReference type="InterPro" id="IPR040680">
    <property type="entry name" value="DUF5643"/>
</dbReference>
<evidence type="ECO:0000256" key="1">
    <source>
        <dbReference type="SAM" id="Phobius"/>
    </source>
</evidence>
<keyword evidence="5" id="KW-1185">Reference proteome</keyword>
<organism evidence="4 5">
    <name type="scientific">Lederbergia wuyishanensis</name>
    <dbReference type="NCBI Taxonomy" id="1347903"/>
    <lineage>
        <taxon>Bacteria</taxon>
        <taxon>Bacillati</taxon>
        <taxon>Bacillota</taxon>
        <taxon>Bacilli</taxon>
        <taxon>Bacillales</taxon>
        <taxon>Bacillaceae</taxon>
        <taxon>Lederbergia</taxon>
    </lineage>
</organism>
<keyword evidence="1" id="KW-1133">Transmembrane helix</keyword>
<dbReference type="Gene3D" id="2.60.40.1630">
    <property type="entry name" value="bacillus anthracis domain"/>
    <property type="match status" value="1"/>
</dbReference>
<feature type="domain" description="DUF5643" evidence="3">
    <location>
        <begin position="224"/>
        <end position="334"/>
    </location>
</feature>
<evidence type="ECO:0000313" key="5">
    <source>
        <dbReference type="Proteomes" id="UP001232343"/>
    </source>
</evidence>
<evidence type="ECO:0000259" key="2">
    <source>
        <dbReference type="Pfam" id="PF13786"/>
    </source>
</evidence>
<evidence type="ECO:0000259" key="3">
    <source>
        <dbReference type="Pfam" id="PF18705"/>
    </source>
</evidence>
<accession>A0ABU0D3E1</accession>
<reference evidence="4 5" key="1">
    <citation type="submission" date="2023-07" db="EMBL/GenBank/DDBJ databases">
        <title>Genomic Encyclopedia of Type Strains, Phase IV (KMG-IV): sequencing the most valuable type-strain genomes for metagenomic binning, comparative biology and taxonomic classification.</title>
        <authorList>
            <person name="Goeker M."/>
        </authorList>
    </citation>
    <scope>NUCLEOTIDE SEQUENCE [LARGE SCALE GENOMIC DNA]</scope>
    <source>
        <strain evidence="4 5">DSM 27848</strain>
    </source>
</reference>
<feature type="domain" description="DUF4179" evidence="2">
    <location>
        <begin position="41"/>
        <end position="138"/>
    </location>
</feature>
<proteinExistence type="predicted"/>
<comment type="caution">
    <text evidence="4">The sequence shown here is derived from an EMBL/GenBank/DDBJ whole genome shotgun (WGS) entry which is preliminary data.</text>
</comment>